<reference evidence="2 3" key="1">
    <citation type="submission" date="2019-08" db="EMBL/GenBank/DDBJ databases">
        <title>Whole genome sequencing of chitin degrading bacteria Chitinophaga pinensis YS16.</title>
        <authorList>
            <person name="Singh R.P."/>
            <person name="Manchanda G."/>
            <person name="Maurya I.K."/>
            <person name="Joshi N.K."/>
            <person name="Srivastava A.K."/>
        </authorList>
    </citation>
    <scope>NUCLEOTIDE SEQUENCE [LARGE SCALE GENOMIC DNA]</scope>
    <source>
        <strain evidence="2 3">YS-16</strain>
    </source>
</reference>
<dbReference type="SMART" id="SM00220">
    <property type="entry name" value="S_TKc"/>
    <property type="match status" value="1"/>
</dbReference>
<dbReference type="PANTHER" id="PTHR44167:SF24">
    <property type="entry name" value="SERINE_THREONINE-PROTEIN KINASE CHK2"/>
    <property type="match status" value="1"/>
</dbReference>
<proteinExistence type="predicted"/>
<dbReference type="SUPFAM" id="SSF56112">
    <property type="entry name" value="Protein kinase-like (PK-like)"/>
    <property type="match status" value="1"/>
</dbReference>
<comment type="caution">
    <text evidence="2">The sequence shown here is derived from an EMBL/GenBank/DDBJ whole genome shotgun (WGS) entry which is preliminary data.</text>
</comment>
<protein>
    <submittedName>
        <fullName evidence="2">Protein kinase</fullName>
    </submittedName>
</protein>
<gene>
    <name evidence="2" type="ORF">FEF09_28300</name>
</gene>
<dbReference type="RefSeq" id="WP_146308199.1">
    <property type="nucleotide sequence ID" value="NZ_VOHS01000067.1"/>
</dbReference>
<dbReference type="OrthoDB" id="9813021at2"/>
<dbReference type="Gene3D" id="1.10.510.10">
    <property type="entry name" value="Transferase(Phosphotransferase) domain 1"/>
    <property type="match status" value="1"/>
</dbReference>
<dbReference type="GO" id="GO:0004672">
    <property type="term" value="F:protein kinase activity"/>
    <property type="evidence" value="ECO:0007669"/>
    <property type="project" value="InterPro"/>
</dbReference>
<feature type="domain" description="Protein kinase" evidence="1">
    <location>
        <begin position="179"/>
        <end position="443"/>
    </location>
</feature>
<dbReference type="Pfam" id="PF00069">
    <property type="entry name" value="Pkinase"/>
    <property type="match status" value="1"/>
</dbReference>
<evidence type="ECO:0000313" key="2">
    <source>
        <dbReference type="EMBL" id="TWV92572.1"/>
    </source>
</evidence>
<keyword evidence="2" id="KW-0808">Transferase</keyword>
<dbReference type="EMBL" id="VOHS01000067">
    <property type="protein sequence ID" value="TWV92572.1"/>
    <property type="molecule type" value="Genomic_DNA"/>
</dbReference>
<dbReference type="InterPro" id="IPR011009">
    <property type="entry name" value="Kinase-like_dom_sf"/>
</dbReference>
<dbReference type="InterPro" id="IPR057929">
    <property type="entry name" value="RamC_N"/>
</dbReference>
<evidence type="ECO:0000259" key="1">
    <source>
        <dbReference type="PROSITE" id="PS50011"/>
    </source>
</evidence>
<dbReference type="AlphaFoldDB" id="A0A5C6LLD8"/>
<dbReference type="Pfam" id="PF25816">
    <property type="entry name" value="RamC_N"/>
    <property type="match status" value="1"/>
</dbReference>
<keyword evidence="2" id="KW-0418">Kinase</keyword>
<dbReference type="PROSITE" id="PS50011">
    <property type="entry name" value="PROTEIN_KINASE_DOM"/>
    <property type="match status" value="1"/>
</dbReference>
<evidence type="ECO:0000313" key="3">
    <source>
        <dbReference type="Proteomes" id="UP000318815"/>
    </source>
</evidence>
<sequence length="447" mass="51967">MLQYTRLEKAFELPLKENDKLLTASGVKFTDDHIWLRSGEFRPTHGWLIYLSVRTASLQALLNDILPILKDANTSFRIIRNEHEAYRLNAGLYGPHLIGKGIQFHARTEGEGRHLIDRLLPLTETYAGCIIQDCIRISNIIYAQEVSNRKPEPTKDSFPFTVEKKYRKPASRKFVGLFYLPVEELSYSPKGTIYKGFNFKRPFKWCLIKQGNSHTGDDHFGRDIRDKLRWQKKVIKALEPYVRTPKFIDLVEYEAFSFLVIEYVDGMHAGRWLEQIRQGKNWKDLGTDIKKIILEVYLSILSLVKDMHDAGYVHRDINERNFIVDGRRRTYIIDFEMACCLHDGLPDPPFTLGTIGYMSPEQMSYMKPHFGDDVYSLGALLAYFLTGALPERIFFGEMYTVRGKLQEYEVESRLSDLIIKMTDSNHLDRVTMNIAITQMEDLITFYS</sequence>
<organism evidence="2 3">
    <name type="scientific">Chitinophaga pinensis</name>
    <dbReference type="NCBI Taxonomy" id="79329"/>
    <lineage>
        <taxon>Bacteria</taxon>
        <taxon>Pseudomonadati</taxon>
        <taxon>Bacteroidota</taxon>
        <taxon>Chitinophagia</taxon>
        <taxon>Chitinophagales</taxon>
        <taxon>Chitinophagaceae</taxon>
        <taxon>Chitinophaga</taxon>
    </lineage>
</organism>
<dbReference type="PANTHER" id="PTHR44167">
    <property type="entry name" value="OVARIAN-SPECIFIC SERINE/THREONINE-PROTEIN KINASE LOK-RELATED"/>
    <property type="match status" value="1"/>
</dbReference>
<dbReference type="GO" id="GO:0005524">
    <property type="term" value="F:ATP binding"/>
    <property type="evidence" value="ECO:0007669"/>
    <property type="project" value="InterPro"/>
</dbReference>
<dbReference type="InterPro" id="IPR000719">
    <property type="entry name" value="Prot_kinase_dom"/>
</dbReference>
<dbReference type="Proteomes" id="UP000318815">
    <property type="component" value="Unassembled WGS sequence"/>
</dbReference>
<name>A0A5C6LLD8_9BACT</name>
<accession>A0A5C6LLD8</accession>
<keyword evidence="3" id="KW-1185">Reference proteome</keyword>